<dbReference type="RefSeq" id="WP_075062391.1">
    <property type="nucleotide sequence ID" value="NZ_LGCL01000019.1"/>
</dbReference>
<dbReference type="GO" id="GO:0016491">
    <property type="term" value="F:oxidoreductase activity"/>
    <property type="evidence" value="ECO:0007669"/>
    <property type="project" value="InterPro"/>
</dbReference>
<dbReference type="Proteomes" id="UP000050417">
    <property type="component" value="Unassembled WGS sequence"/>
</dbReference>
<dbReference type="GO" id="GO:0005829">
    <property type="term" value="C:cytosol"/>
    <property type="evidence" value="ECO:0007669"/>
    <property type="project" value="TreeGrafter"/>
</dbReference>
<dbReference type="AlphaFoldDB" id="A0A0P6XDM3"/>
<feature type="domain" description="NADPH-dependent FMN reductase-like" evidence="1">
    <location>
        <begin position="6"/>
        <end position="153"/>
    </location>
</feature>
<dbReference type="SUPFAM" id="SSF52218">
    <property type="entry name" value="Flavoproteins"/>
    <property type="match status" value="1"/>
</dbReference>
<dbReference type="GO" id="GO:0010181">
    <property type="term" value="F:FMN binding"/>
    <property type="evidence" value="ECO:0007669"/>
    <property type="project" value="TreeGrafter"/>
</dbReference>
<reference evidence="2 3" key="1">
    <citation type="submission" date="2015-07" db="EMBL/GenBank/DDBJ databases">
        <title>Genome sequence of Ornatilinea apprima DSM 23815.</title>
        <authorList>
            <person name="Hemp J."/>
            <person name="Ward L.M."/>
            <person name="Pace L.A."/>
            <person name="Fischer W.W."/>
        </authorList>
    </citation>
    <scope>NUCLEOTIDE SEQUENCE [LARGE SCALE GENOMIC DNA]</scope>
    <source>
        <strain evidence="2 3">P3M-1</strain>
    </source>
</reference>
<gene>
    <name evidence="2" type="ORF">ADN00_07665</name>
</gene>
<accession>A0A0P6XDM3</accession>
<proteinExistence type="predicted"/>
<dbReference type="InterPro" id="IPR005025">
    <property type="entry name" value="FMN_Rdtase-like_dom"/>
</dbReference>
<dbReference type="EMBL" id="LGCL01000019">
    <property type="protein sequence ID" value="KPL78321.1"/>
    <property type="molecule type" value="Genomic_DNA"/>
</dbReference>
<dbReference type="Gene3D" id="3.40.50.360">
    <property type="match status" value="1"/>
</dbReference>
<dbReference type="PANTHER" id="PTHR30543">
    <property type="entry name" value="CHROMATE REDUCTASE"/>
    <property type="match status" value="1"/>
</dbReference>
<evidence type="ECO:0000313" key="3">
    <source>
        <dbReference type="Proteomes" id="UP000050417"/>
    </source>
</evidence>
<comment type="caution">
    <text evidence="2">The sequence shown here is derived from an EMBL/GenBank/DDBJ whole genome shotgun (WGS) entry which is preliminary data.</text>
</comment>
<dbReference type="InterPro" id="IPR050712">
    <property type="entry name" value="NAD(P)H-dep_reductase"/>
</dbReference>
<dbReference type="OrthoDB" id="9790975at2"/>
<dbReference type="STRING" id="1134406.ADN00_07665"/>
<dbReference type="PANTHER" id="PTHR30543:SF21">
    <property type="entry name" value="NAD(P)H-DEPENDENT FMN REDUCTASE LOT6"/>
    <property type="match status" value="1"/>
</dbReference>
<sequence>MNEQVRILGIGGTLAEKSTSLASLKKALSAAEKAGAVVELLDLRELDLPMFVPGKPLEAYGENVKRLVESARNADAMIWSTAAYNGSMAGSFKNAMDFLVFLKQGGQSFLENRVVGLIASSAGDQASINTIRAMTDVAHSLRAVVSPLSVPLHFAARKVDVEMGAMEEAAATRLELLGSVVTDLAVRMKGVAYPTMN</sequence>
<protein>
    <recommendedName>
        <fullName evidence="1">NADPH-dependent FMN reductase-like domain-containing protein</fullName>
    </recommendedName>
</protein>
<keyword evidence="3" id="KW-1185">Reference proteome</keyword>
<evidence type="ECO:0000259" key="1">
    <source>
        <dbReference type="Pfam" id="PF03358"/>
    </source>
</evidence>
<evidence type="ECO:0000313" key="2">
    <source>
        <dbReference type="EMBL" id="KPL78321.1"/>
    </source>
</evidence>
<dbReference type="InterPro" id="IPR029039">
    <property type="entry name" value="Flavoprotein-like_sf"/>
</dbReference>
<organism evidence="2 3">
    <name type="scientific">Ornatilinea apprima</name>
    <dbReference type="NCBI Taxonomy" id="1134406"/>
    <lineage>
        <taxon>Bacteria</taxon>
        <taxon>Bacillati</taxon>
        <taxon>Chloroflexota</taxon>
        <taxon>Anaerolineae</taxon>
        <taxon>Anaerolineales</taxon>
        <taxon>Anaerolineaceae</taxon>
        <taxon>Ornatilinea</taxon>
    </lineage>
</organism>
<dbReference type="Pfam" id="PF03358">
    <property type="entry name" value="FMN_red"/>
    <property type="match status" value="1"/>
</dbReference>
<name>A0A0P6XDM3_9CHLR</name>